<evidence type="ECO:0000259" key="1">
    <source>
        <dbReference type="Pfam" id="PF06568"/>
    </source>
</evidence>
<dbReference type="EMBL" id="JXXV01000005">
    <property type="protein sequence ID" value="KJY85000.1"/>
    <property type="molecule type" value="Genomic_DNA"/>
</dbReference>
<evidence type="ECO:0000313" key="2">
    <source>
        <dbReference type="EMBL" id="KJY85000.1"/>
    </source>
</evidence>
<dbReference type="RefSeq" id="WP_045953932.1">
    <property type="nucleotide sequence ID" value="NZ_JXXV01000005.1"/>
</dbReference>
<feature type="domain" description="YjiS-like" evidence="1">
    <location>
        <begin position="23"/>
        <end position="57"/>
    </location>
</feature>
<dbReference type="PATRIC" id="fig|579748.3.peg.281"/>
<organism evidence="2 3">
    <name type="scientific">Vibrio galatheae</name>
    <dbReference type="NCBI Taxonomy" id="579748"/>
    <lineage>
        <taxon>Bacteria</taxon>
        <taxon>Pseudomonadati</taxon>
        <taxon>Pseudomonadota</taxon>
        <taxon>Gammaproteobacteria</taxon>
        <taxon>Vibrionales</taxon>
        <taxon>Vibrionaceae</taxon>
        <taxon>Vibrio</taxon>
    </lineage>
</organism>
<sequence length="68" mass="8316">MDTSNYAYKQKALQTFISDNKILTKVTRWWRNFTTRRQLQHLSSHLLNDIGLTKEQAQQESYRHFWDK</sequence>
<name>A0A0F4NPD1_9VIBR</name>
<dbReference type="Proteomes" id="UP000033673">
    <property type="component" value="Unassembled WGS sequence"/>
</dbReference>
<gene>
    <name evidence="2" type="ORF">TW81_01365</name>
</gene>
<accession>A0A0F4NPD1</accession>
<keyword evidence="3" id="KW-1185">Reference proteome</keyword>
<dbReference type="OrthoDB" id="5588773at2"/>
<dbReference type="AlphaFoldDB" id="A0A0F4NPD1"/>
<reference evidence="2 3" key="1">
    <citation type="journal article" date="2015" name="BMC Genomics">
        <title>Genome mining reveals unlocked bioactive potential of marine Gram-negative bacteria.</title>
        <authorList>
            <person name="Machado H."/>
            <person name="Sonnenschein E.C."/>
            <person name="Melchiorsen J."/>
            <person name="Gram L."/>
        </authorList>
    </citation>
    <scope>NUCLEOTIDE SEQUENCE [LARGE SCALE GENOMIC DNA]</scope>
    <source>
        <strain evidence="2 3">S2757</strain>
    </source>
</reference>
<dbReference type="InterPro" id="IPR009506">
    <property type="entry name" value="YjiS-like"/>
</dbReference>
<evidence type="ECO:0000313" key="3">
    <source>
        <dbReference type="Proteomes" id="UP000033673"/>
    </source>
</evidence>
<dbReference type="Pfam" id="PF06568">
    <property type="entry name" value="YjiS-like"/>
    <property type="match status" value="1"/>
</dbReference>
<proteinExistence type="predicted"/>
<comment type="caution">
    <text evidence="2">The sequence shown here is derived from an EMBL/GenBank/DDBJ whole genome shotgun (WGS) entry which is preliminary data.</text>
</comment>
<protein>
    <recommendedName>
        <fullName evidence="1">YjiS-like domain-containing protein</fullName>
    </recommendedName>
</protein>